<protein>
    <submittedName>
        <fullName evidence="2">Glucose-1-phosphate cytidylyltransferase</fullName>
        <ecNumber evidence="2">2.7.7.33</ecNumber>
    </submittedName>
</protein>
<dbReference type="EC" id="2.7.7.33" evidence="2"/>
<dbReference type="GO" id="GO:0047343">
    <property type="term" value="F:glucose-1-phosphate cytidylyltransferase activity"/>
    <property type="evidence" value="ECO:0007669"/>
    <property type="project" value="UniProtKB-EC"/>
</dbReference>
<dbReference type="PANTHER" id="PTHR47183:SF2">
    <property type="entry name" value="GLUCOSE-1-PHOSPHATE CYTIDYLYLTRANSFERASE-RELATED"/>
    <property type="match status" value="1"/>
</dbReference>
<dbReference type="EMBL" id="NOJZ02000002">
    <property type="protein sequence ID" value="RDY24516.1"/>
    <property type="molecule type" value="Genomic_DNA"/>
</dbReference>
<proteinExistence type="predicted"/>
<dbReference type="PANTHER" id="PTHR47183">
    <property type="entry name" value="GLUCOSE-1-PHOSPHATE CYTIDYLYLTRANSFERASE-RELATED"/>
    <property type="match status" value="1"/>
</dbReference>
<gene>
    <name evidence="2" type="primary">rfbF</name>
    <name evidence="2" type="ORF">CHF27_002430</name>
</gene>
<organism evidence="2 3">
    <name type="scientific">Romboutsia maritimum</name>
    <dbReference type="NCBI Taxonomy" id="2020948"/>
    <lineage>
        <taxon>Bacteria</taxon>
        <taxon>Bacillati</taxon>
        <taxon>Bacillota</taxon>
        <taxon>Clostridia</taxon>
        <taxon>Peptostreptococcales</taxon>
        <taxon>Peptostreptococcaceae</taxon>
        <taxon>Romboutsia</taxon>
    </lineage>
</organism>
<dbReference type="InterPro" id="IPR005835">
    <property type="entry name" value="NTP_transferase_dom"/>
</dbReference>
<accession>A0A371IVL7</accession>
<comment type="caution">
    <text evidence="2">The sequence shown here is derived from an EMBL/GenBank/DDBJ whole genome shotgun (WGS) entry which is preliminary data.</text>
</comment>
<keyword evidence="3" id="KW-1185">Reference proteome</keyword>
<dbReference type="AlphaFoldDB" id="A0A371IVL7"/>
<name>A0A371IVL7_9FIRM</name>
<evidence type="ECO:0000313" key="2">
    <source>
        <dbReference type="EMBL" id="RDY24516.1"/>
    </source>
</evidence>
<dbReference type="Proteomes" id="UP000243494">
    <property type="component" value="Unassembled WGS sequence"/>
</dbReference>
<dbReference type="Pfam" id="PF00483">
    <property type="entry name" value="NTP_transferase"/>
    <property type="match status" value="1"/>
</dbReference>
<sequence>MKLVILAGGYGSRLGEVTNIIPKPMVEIGGKPILWHIMKTYSHYGIKEFIICLGYKSNVIKDYFLNYNSKNNDFTVEIGSGNLEFHNNHDENDWKVTLVDTGQEALKGARLKKIEKYLDEDINLLTYGDGLADINITNLINFHKKTNKTITISGVHPPARFGELIAYGDTLESFEEKSQTSQGLINGGYMVFNKKLLNNLTENDDCDLEYGLFEELASKGEISVYKHEGLWACMDNERDMHNLNKLWKEDKAFWRVWK</sequence>
<dbReference type="SUPFAM" id="SSF53448">
    <property type="entry name" value="Nucleotide-diphospho-sugar transferases"/>
    <property type="match status" value="1"/>
</dbReference>
<keyword evidence="2" id="KW-0808">Transferase</keyword>
<dbReference type="Gene3D" id="3.90.550.10">
    <property type="entry name" value="Spore Coat Polysaccharide Biosynthesis Protein SpsA, Chain A"/>
    <property type="match status" value="1"/>
</dbReference>
<dbReference type="InterPro" id="IPR029044">
    <property type="entry name" value="Nucleotide-diphossugar_trans"/>
</dbReference>
<evidence type="ECO:0000313" key="3">
    <source>
        <dbReference type="Proteomes" id="UP000243494"/>
    </source>
</evidence>
<dbReference type="GO" id="GO:0009243">
    <property type="term" value="P:O antigen biosynthetic process"/>
    <property type="evidence" value="ECO:0007669"/>
    <property type="project" value="InterPro"/>
</dbReference>
<keyword evidence="2" id="KW-0548">Nucleotidyltransferase</keyword>
<dbReference type="InterPro" id="IPR013446">
    <property type="entry name" value="G1P_cyt_trans-like"/>
</dbReference>
<reference evidence="2 3" key="1">
    <citation type="journal article" date="2017" name="Genome Announc.">
        <title>Draft Genome Sequence of Romboutsia maritimum sp. nov. Strain CCRI-22766(T), Isolated from Coastal Estuarine Mud.</title>
        <authorList>
            <person name="Maheux A.F."/>
            <person name="Boudreau D.K."/>
            <person name="Berube E."/>
            <person name="Boissinot M."/>
            <person name="Raymond F."/>
            <person name="Brodeur S."/>
            <person name="Corbeil J."/>
            <person name="Brightwell G."/>
            <person name="Broda D."/>
            <person name="Omar R.F."/>
            <person name="Bergeron M.G."/>
        </authorList>
    </citation>
    <scope>NUCLEOTIDE SEQUENCE [LARGE SCALE GENOMIC DNA]</scope>
    <source>
        <strain evidence="2 3">CCRI-22766</strain>
    </source>
</reference>
<feature type="domain" description="Nucleotidyl transferase" evidence="1">
    <location>
        <begin position="4"/>
        <end position="202"/>
    </location>
</feature>
<dbReference type="OrthoDB" id="9801899at2"/>
<evidence type="ECO:0000259" key="1">
    <source>
        <dbReference type="Pfam" id="PF00483"/>
    </source>
</evidence>
<dbReference type="RefSeq" id="WP_095405902.1">
    <property type="nucleotide sequence ID" value="NZ_NOJZ02000002.1"/>
</dbReference>
<dbReference type="InterPro" id="IPR046981">
    <property type="entry name" value="G1P_cyt_trans"/>
</dbReference>
<dbReference type="NCBIfam" id="TIGR02623">
    <property type="entry name" value="G1P_cyt_trans"/>
    <property type="match status" value="1"/>
</dbReference>
<dbReference type="CDD" id="cd02524">
    <property type="entry name" value="G1P_cytidylyltransferase"/>
    <property type="match status" value="1"/>
</dbReference>